<comment type="caution">
    <text evidence="2">The sequence shown here is derived from an EMBL/GenBank/DDBJ whole genome shotgun (WGS) entry which is preliminary data.</text>
</comment>
<organism evidence="2 3">
    <name type="scientific">Ancylomarina euxinus</name>
    <dbReference type="NCBI Taxonomy" id="2283627"/>
    <lineage>
        <taxon>Bacteria</taxon>
        <taxon>Pseudomonadati</taxon>
        <taxon>Bacteroidota</taxon>
        <taxon>Bacteroidia</taxon>
        <taxon>Marinilabiliales</taxon>
        <taxon>Marinifilaceae</taxon>
        <taxon>Ancylomarina</taxon>
    </lineage>
</organism>
<feature type="signal peptide" evidence="1">
    <location>
        <begin position="1"/>
        <end position="20"/>
    </location>
</feature>
<dbReference type="Pfam" id="PF12893">
    <property type="entry name" value="Lumazine_bd_2"/>
    <property type="match status" value="1"/>
</dbReference>
<feature type="chain" id="PRO_5019507639" description="Nuclear transport factor 2 family protein" evidence="1">
    <location>
        <begin position="21"/>
        <end position="158"/>
    </location>
</feature>
<dbReference type="EMBL" id="QQWG01000012">
    <property type="protein sequence ID" value="RRG20526.1"/>
    <property type="molecule type" value="Genomic_DNA"/>
</dbReference>
<evidence type="ECO:0000313" key="2">
    <source>
        <dbReference type="EMBL" id="RRG20526.1"/>
    </source>
</evidence>
<keyword evidence="1" id="KW-0732">Signal</keyword>
<dbReference type="OrthoDB" id="9792284at2"/>
<dbReference type="Proteomes" id="UP000285794">
    <property type="component" value="Unassembled WGS sequence"/>
</dbReference>
<sequence length="158" mass="18092">MKKLILALICFVSVYSISFAQDDIQKETDSIKKVIQDAYVDGLCNNADEVAVNKGIHPGFNLMGAGKGNTMWKHPIYNWIENAKEGKKKHRYAFQDEFTTIKFLFVDVTGNVSTAKIEFYEGGEKKYIDYLSLIKFEDGWKIVSKIFYAIPKEKKDSK</sequence>
<name>A0A425XZ95_9BACT</name>
<proteinExistence type="predicted"/>
<protein>
    <recommendedName>
        <fullName evidence="4">Nuclear transport factor 2 family protein</fullName>
    </recommendedName>
</protein>
<evidence type="ECO:0000256" key="1">
    <source>
        <dbReference type="SAM" id="SignalP"/>
    </source>
</evidence>
<dbReference type="InterPro" id="IPR032710">
    <property type="entry name" value="NTF2-like_dom_sf"/>
</dbReference>
<dbReference type="AlphaFoldDB" id="A0A425XZ95"/>
<accession>A0A425XZ95</accession>
<keyword evidence="3" id="KW-1185">Reference proteome</keyword>
<dbReference type="RefSeq" id="WP_125031189.1">
    <property type="nucleotide sequence ID" value="NZ_JAPXVP010000005.1"/>
</dbReference>
<evidence type="ECO:0000313" key="3">
    <source>
        <dbReference type="Proteomes" id="UP000285794"/>
    </source>
</evidence>
<reference evidence="2 3" key="1">
    <citation type="submission" date="2018-07" db="EMBL/GenBank/DDBJ databases">
        <title>Draft genome sequence of Ancylomarina sp. M1P.</title>
        <authorList>
            <person name="Yadav S."/>
            <person name="Villanueva L."/>
            <person name="Damste J.S.S."/>
        </authorList>
    </citation>
    <scope>NUCLEOTIDE SEQUENCE [LARGE SCALE GENOMIC DNA]</scope>
    <source>
        <strain evidence="2 3">M1P</strain>
    </source>
</reference>
<evidence type="ECO:0008006" key="4">
    <source>
        <dbReference type="Google" id="ProtNLM"/>
    </source>
</evidence>
<dbReference type="SUPFAM" id="SSF54427">
    <property type="entry name" value="NTF2-like"/>
    <property type="match status" value="1"/>
</dbReference>
<gene>
    <name evidence="2" type="ORF">DWB61_12345</name>
</gene>
<dbReference type="InterPro" id="IPR039437">
    <property type="entry name" value="FrzH/put_lumazine-bd"/>
</dbReference>
<dbReference type="Gene3D" id="3.10.450.50">
    <property type="match status" value="1"/>
</dbReference>